<gene>
    <name evidence="4" type="ORF">CWO92_05645</name>
</gene>
<organism evidence="4 5">
    <name type="scientific">Heyndrickxia camelliae</name>
    <dbReference type="NCBI Taxonomy" id="1707093"/>
    <lineage>
        <taxon>Bacteria</taxon>
        <taxon>Bacillati</taxon>
        <taxon>Bacillota</taxon>
        <taxon>Bacilli</taxon>
        <taxon>Bacillales</taxon>
        <taxon>Bacillaceae</taxon>
        <taxon>Heyndrickxia</taxon>
    </lineage>
</organism>
<dbReference type="CDD" id="cd01448">
    <property type="entry name" value="TST_Repeat_1"/>
    <property type="match status" value="1"/>
</dbReference>
<keyword evidence="1 4" id="KW-0808">Transferase</keyword>
<dbReference type="GO" id="GO:0004792">
    <property type="term" value="F:thiosulfate-cyanide sulfurtransferase activity"/>
    <property type="evidence" value="ECO:0007669"/>
    <property type="project" value="InterPro"/>
</dbReference>
<dbReference type="PANTHER" id="PTHR11364">
    <property type="entry name" value="THIOSULFATE SULFERTANSFERASE"/>
    <property type="match status" value="1"/>
</dbReference>
<dbReference type="PROSITE" id="PS50206">
    <property type="entry name" value="RHODANESE_3"/>
    <property type="match status" value="2"/>
</dbReference>
<dbReference type="SUPFAM" id="SSF52821">
    <property type="entry name" value="Rhodanese/Cell cycle control phosphatase"/>
    <property type="match status" value="2"/>
</dbReference>
<dbReference type="RefSeq" id="WP_101353228.1">
    <property type="nucleotide sequence ID" value="NZ_PIQO01000003.1"/>
</dbReference>
<accession>A0A2N3LMP2</accession>
<name>A0A2N3LMP2_9BACI</name>
<feature type="domain" description="Rhodanese" evidence="3">
    <location>
        <begin position="164"/>
        <end position="273"/>
    </location>
</feature>
<dbReference type="PROSITE" id="PS00380">
    <property type="entry name" value="RHODANESE_1"/>
    <property type="match status" value="1"/>
</dbReference>
<keyword evidence="5" id="KW-1185">Reference proteome</keyword>
<dbReference type="CDD" id="cd01449">
    <property type="entry name" value="TST_Repeat_2"/>
    <property type="match status" value="1"/>
</dbReference>
<dbReference type="InterPro" id="IPR045078">
    <property type="entry name" value="TST/MPST-like"/>
</dbReference>
<evidence type="ECO:0000256" key="1">
    <source>
        <dbReference type="ARBA" id="ARBA00022679"/>
    </source>
</evidence>
<dbReference type="InterPro" id="IPR001763">
    <property type="entry name" value="Rhodanese-like_dom"/>
</dbReference>
<evidence type="ECO:0000313" key="5">
    <source>
        <dbReference type="Proteomes" id="UP000233440"/>
    </source>
</evidence>
<sequence>MKYIKSQEWLVEHLTDANVRVVDCRFTLGKPQAGWEAYQNNHIPGAVFFYLEDDLSGELSEHGGRHPLPDLVQLQEKIESAGIDSTTTVIVYDNGEGSFAGRFWWLLSYLGHTNIFILDGGYTKWIQNGNIVSQAVPTFNKTSFTMNIQHNLLASYEDVKENISSQTAILIDSRARNRYLGLEEPIDKKPGHIPGAINIEWEDGFSNGCWKSVEKQRERFAHIKMETPIIVYCGSGITATPNFIALKEAGFKNVKLYAGSYSDWISYEENSVELGE</sequence>
<dbReference type="Proteomes" id="UP000233440">
    <property type="component" value="Unassembled WGS sequence"/>
</dbReference>
<comment type="caution">
    <text evidence="4">The sequence shown here is derived from an EMBL/GenBank/DDBJ whole genome shotgun (WGS) entry which is preliminary data.</text>
</comment>
<feature type="domain" description="Rhodanese" evidence="3">
    <location>
        <begin position="15"/>
        <end position="134"/>
    </location>
</feature>
<keyword evidence="2" id="KW-0677">Repeat</keyword>
<dbReference type="Pfam" id="PF00581">
    <property type="entry name" value="Rhodanese"/>
    <property type="match status" value="2"/>
</dbReference>
<dbReference type="SMART" id="SM00450">
    <property type="entry name" value="RHOD"/>
    <property type="match status" value="2"/>
</dbReference>
<protein>
    <submittedName>
        <fullName evidence="4">Sulfurtransferase</fullName>
    </submittedName>
</protein>
<dbReference type="Gene3D" id="3.40.250.10">
    <property type="entry name" value="Rhodanese-like domain"/>
    <property type="match status" value="2"/>
</dbReference>
<dbReference type="OrthoDB" id="9770030at2"/>
<proteinExistence type="predicted"/>
<dbReference type="InterPro" id="IPR001307">
    <property type="entry name" value="Thiosulphate_STrfase_CS"/>
</dbReference>
<evidence type="ECO:0000256" key="2">
    <source>
        <dbReference type="ARBA" id="ARBA00022737"/>
    </source>
</evidence>
<reference evidence="4 5" key="1">
    <citation type="submission" date="2017-11" db="EMBL/GenBank/DDBJ databases">
        <title>Bacillus camelliae sp. nov., isolated from pu'er tea.</title>
        <authorList>
            <person name="Niu L."/>
        </authorList>
    </citation>
    <scope>NUCLEOTIDE SEQUENCE [LARGE SCALE GENOMIC DNA]</scope>
    <source>
        <strain evidence="4 5">7578-1</strain>
    </source>
</reference>
<dbReference type="InterPro" id="IPR036873">
    <property type="entry name" value="Rhodanese-like_dom_sf"/>
</dbReference>
<dbReference type="AlphaFoldDB" id="A0A2N3LMP2"/>
<evidence type="ECO:0000259" key="3">
    <source>
        <dbReference type="PROSITE" id="PS50206"/>
    </source>
</evidence>
<dbReference type="EMBL" id="PIQO01000003">
    <property type="protein sequence ID" value="PKR85857.1"/>
    <property type="molecule type" value="Genomic_DNA"/>
</dbReference>
<evidence type="ECO:0000313" key="4">
    <source>
        <dbReference type="EMBL" id="PKR85857.1"/>
    </source>
</evidence>
<dbReference type="PANTHER" id="PTHR11364:SF27">
    <property type="entry name" value="SULFURTRANSFERASE"/>
    <property type="match status" value="1"/>
</dbReference>